<dbReference type="Proteomes" id="UP001205185">
    <property type="component" value="Unassembled WGS sequence"/>
</dbReference>
<sequence length="226" mass="23467">MACRMVLALVLALFLATPAAARAPVPPPPDLTAALDAARTPAAISMARTNLRQVHGTEPTTISIADRGIPAYVLNPDFVRGVPGAPAGVLQYIAVTATAGSGDRVTLRASQDPTGAWGVDSAFSGNDEEVLSARLAPGSVLLNEPQINGWYELKPAGVVLLQASLPQSPVGTLIPLADYQTQVGTRYGETLSPKPPPAESSWTAPVVVTAAALLVAFVLFRRLRSA</sequence>
<evidence type="ECO:0000256" key="1">
    <source>
        <dbReference type="SAM" id="Phobius"/>
    </source>
</evidence>
<evidence type="ECO:0000313" key="3">
    <source>
        <dbReference type="EMBL" id="MCP2271540.1"/>
    </source>
</evidence>
<accession>A0ABT1IFW0</accession>
<evidence type="ECO:0000313" key="4">
    <source>
        <dbReference type="Proteomes" id="UP001205185"/>
    </source>
</evidence>
<comment type="caution">
    <text evidence="3">The sequence shown here is derived from an EMBL/GenBank/DDBJ whole genome shotgun (WGS) entry which is preliminary data.</text>
</comment>
<gene>
    <name evidence="3" type="ORF">LV75_004054</name>
</gene>
<organism evidence="3 4">
    <name type="scientific">Actinokineospora diospyrosa</name>
    <dbReference type="NCBI Taxonomy" id="103728"/>
    <lineage>
        <taxon>Bacteria</taxon>
        <taxon>Bacillati</taxon>
        <taxon>Actinomycetota</taxon>
        <taxon>Actinomycetes</taxon>
        <taxon>Pseudonocardiales</taxon>
        <taxon>Pseudonocardiaceae</taxon>
        <taxon>Actinokineospora</taxon>
    </lineage>
</organism>
<dbReference type="RefSeq" id="WP_253888476.1">
    <property type="nucleotide sequence ID" value="NZ_BAAAVB010000005.1"/>
</dbReference>
<keyword evidence="1" id="KW-1133">Transmembrane helix</keyword>
<proteinExistence type="predicted"/>
<keyword evidence="1" id="KW-0812">Transmembrane</keyword>
<feature type="chain" id="PRO_5046546365" description="LPXTG-motif cell wall-anchored protein" evidence="2">
    <location>
        <begin position="22"/>
        <end position="226"/>
    </location>
</feature>
<evidence type="ECO:0000256" key="2">
    <source>
        <dbReference type="SAM" id="SignalP"/>
    </source>
</evidence>
<name>A0ABT1IFW0_9PSEU</name>
<protein>
    <recommendedName>
        <fullName evidence="5">LPXTG-motif cell wall-anchored protein</fullName>
    </recommendedName>
</protein>
<feature type="signal peptide" evidence="2">
    <location>
        <begin position="1"/>
        <end position="21"/>
    </location>
</feature>
<keyword evidence="2" id="KW-0732">Signal</keyword>
<evidence type="ECO:0008006" key="5">
    <source>
        <dbReference type="Google" id="ProtNLM"/>
    </source>
</evidence>
<feature type="transmembrane region" description="Helical" evidence="1">
    <location>
        <begin position="202"/>
        <end position="220"/>
    </location>
</feature>
<keyword evidence="1" id="KW-0472">Membrane</keyword>
<reference evidence="3 4" key="1">
    <citation type="submission" date="2022-06" db="EMBL/GenBank/DDBJ databases">
        <title>Genomic Encyclopedia of Archaeal and Bacterial Type Strains, Phase II (KMG-II): from individual species to whole genera.</title>
        <authorList>
            <person name="Goeker M."/>
        </authorList>
    </citation>
    <scope>NUCLEOTIDE SEQUENCE [LARGE SCALE GENOMIC DNA]</scope>
    <source>
        <strain evidence="3 4">DSM 44255</strain>
    </source>
</reference>
<keyword evidence="4" id="KW-1185">Reference proteome</keyword>
<dbReference type="EMBL" id="JAMTCO010000009">
    <property type="protein sequence ID" value="MCP2271540.1"/>
    <property type="molecule type" value="Genomic_DNA"/>
</dbReference>